<accession>A0A0A0JTN9</accession>
<proteinExistence type="predicted"/>
<feature type="transmembrane region" description="Helical" evidence="1">
    <location>
        <begin position="164"/>
        <end position="182"/>
    </location>
</feature>
<reference evidence="2 3" key="1">
    <citation type="submission" date="2013-08" db="EMBL/GenBank/DDBJ databases">
        <title>The genome sequence of Knoellia aerolata.</title>
        <authorList>
            <person name="Zhu W."/>
            <person name="Wang G."/>
        </authorList>
    </citation>
    <scope>NUCLEOTIDE SEQUENCE [LARGE SCALE GENOMIC DNA]</scope>
    <source>
        <strain evidence="2 3">DSM 18566</strain>
    </source>
</reference>
<keyword evidence="1" id="KW-1133">Transmembrane helix</keyword>
<dbReference type="EMBL" id="AVPL01000031">
    <property type="protein sequence ID" value="KGN40805.1"/>
    <property type="molecule type" value="Genomic_DNA"/>
</dbReference>
<dbReference type="AlphaFoldDB" id="A0A0A0JTN9"/>
<gene>
    <name evidence="2" type="ORF">N801_12245</name>
</gene>
<keyword evidence="3" id="KW-1185">Reference proteome</keyword>
<keyword evidence="1" id="KW-0812">Transmembrane</keyword>
<protein>
    <submittedName>
        <fullName evidence="2">Uncharacterized protein</fullName>
    </submittedName>
</protein>
<dbReference type="STRING" id="1385519.N801_12245"/>
<keyword evidence="1" id="KW-0472">Membrane</keyword>
<dbReference type="Proteomes" id="UP000030013">
    <property type="component" value="Unassembled WGS sequence"/>
</dbReference>
<evidence type="ECO:0000256" key="1">
    <source>
        <dbReference type="SAM" id="Phobius"/>
    </source>
</evidence>
<name>A0A0A0JTN9_9MICO</name>
<organism evidence="2 3">
    <name type="scientific">Knoellia aerolata DSM 18566</name>
    <dbReference type="NCBI Taxonomy" id="1385519"/>
    <lineage>
        <taxon>Bacteria</taxon>
        <taxon>Bacillati</taxon>
        <taxon>Actinomycetota</taxon>
        <taxon>Actinomycetes</taxon>
        <taxon>Micrococcales</taxon>
        <taxon>Intrasporangiaceae</taxon>
        <taxon>Knoellia</taxon>
    </lineage>
</organism>
<evidence type="ECO:0000313" key="2">
    <source>
        <dbReference type="EMBL" id="KGN40805.1"/>
    </source>
</evidence>
<evidence type="ECO:0000313" key="3">
    <source>
        <dbReference type="Proteomes" id="UP000030013"/>
    </source>
</evidence>
<comment type="caution">
    <text evidence="2">The sequence shown here is derived from an EMBL/GenBank/DDBJ whole genome shotgun (WGS) entry which is preliminary data.</text>
</comment>
<sequence length="192" mass="20953">MALAVVGALLANPAATDHALRATGREVVAGLRRMLPKRGQRTRRVGTDRATTWAIEAAHVERTYDADEWADADAEGRLGILAARTASLNQEVADLYTLVSATRQDLSDQISEAVKRLSAEVTGLRDHVDGLQDASVRFDASALPLIVVGVVLADLSSDAEKVQMWAWILGLVAALTLCWWSTRRVLRTWPRN</sequence>